<keyword evidence="3" id="KW-1185">Reference proteome</keyword>
<evidence type="ECO:0000259" key="1">
    <source>
        <dbReference type="Pfam" id="PF01592"/>
    </source>
</evidence>
<dbReference type="AlphaFoldDB" id="C0QAY3"/>
<dbReference type="KEGG" id="dat:HRM2_16740"/>
<dbReference type="GO" id="GO:0005506">
    <property type="term" value="F:iron ion binding"/>
    <property type="evidence" value="ECO:0007669"/>
    <property type="project" value="InterPro"/>
</dbReference>
<dbReference type="GO" id="GO:0051536">
    <property type="term" value="F:iron-sulfur cluster binding"/>
    <property type="evidence" value="ECO:0007669"/>
    <property type="project" value="InterPro"/>
</dbReference>
<evidence type="ECO:0000313" key="2">
    <source>
        <dbReference type="EMBL" id="ACN14782.1"/>
    </source>
</evidence>
<dbReference type="InterPro" id="IPR002871">
    <property type="entry name" value="NIF_FeS_clus_asmbl_NifU_N"/>
</dbReference>
<accession>C0QAY3</accession>
<dbReference type="EMBL" id="CP001087">
    <property type="protein sequence ID" value="ACN14782.1"/>
    <property type="molecule type" value="Genomic_DNA"/>
</dbReference>
<proteinExistence type="predicted"/>
<dbReference type="SUPFAM" id="SSF82649">
    <property type="entry name" value="SufE/NifU"/>
    <property type="match status" value="1"/>
</dbReference>
<protein>
    <submittedName>
        <fullName evidence="2">Predicted iron-sulfur cluster assembly protein (NifU like protein)</fullName>
    </submittedName>
</protein>
<dbReference type="Pfam" id="PF01592">
    <property type="entry name" value="NifU_N"/>
    <property type="match status" value="1"/>
</dbReference>
<name>C0QAY3_DESAH</name>
<organism evidence="2 3">
    <name type="scientific">Desulforapulum autotrophicum (strain ATCC 43914 / DSM 3382 / VKM B-1955 / HRM2)</name>
    <name type="common">Desulfobacterium autotrophicum</name>
    <dbReference type="NCBI Taxonomy" id="177437"/>
    <lineage>
        <taxon>Bacteria</taxon>
        <taxon>Pseudomonadati</taxon>
        <taxon>Thermodesulfobacteriota</taxon>
        <taxon>Desulfobacteria</taxon>
        <taxon>Desulfobacterales</taxon>
        <taxon>Desulfobacteraceae</taxon>
        <taxon>Desulforapulum</taxon>
    </lineage>
</organism>
<dbReference type="HOGENOM" id="CLU_079283_5_1_7"/>
<dbReference type="eggNOG" id="COG0822">
    <property type="taxonomic scope" value="Bacteria"/>
</dbReference>
<dbReference type="Gene3D" id="3.90.1010.10">
    <property type="match status" value="1"/>
</dbReference>
<dbReference type="CDD" id="cd06664">
    <property type="entry name" value="IscU_like"/>
    <property type="match status" value="1"/>
</dbReference>
<dbReference type="STRING" id="177437.HRM2_16740"/>
<evidence type="ECO:0000313" key="3">
    <source>
        <dbReference type="Proteomes" id="UP000000442"/>
    </source>
</evidence>
<sequence>MADRLDQFLDDLQDKIFDEARNALGEQGFERWQNPRFRGRLDDYDVHGHALGDCGDSMDIYFKFERDRVVEASYMTDGCGSSNVCGSFAAEMTIGMGAEELADITGDMILAKLGNMPEDDRHCAFLAAGTVQEALRIYMTGSRERKGKA</sequence>
<dbReference type="RefSeq" id="WP_015903569.1">
    <property type="nucleotide sequence ID" value="NC_012108.1"/>
</dbReference>
<dbReference type="PANTHER" id="PTHR10093">
    <property type="entry name" value="IRON-SULFUR CLUSTER ASSEMBLY ENZYME NIFU HOMOLOG"/>
    <property type="match status" value="1"/>
</dbReference>
<dbReference type="Proteomes" id="UP000000442">
    <property type="component" value="Chromosome"/>
</dbReference>
<feature type="domain" description="NIF system FeS cluster assembly NifU N-terminal" evidence="1">
    <location>
        <begin position="29"/>
        <end position="139"/>
    </location>
</feature>
<reference evidence="2 3" key="1">
    <citation type="journal article" date="2009" name="Environ. Microbiol.">
        <title>Genome sequence of Desulfobacterium autotrophicum HRM2, a marine sulfate reducer oxidizing organic carbon completely to carbon dioxide.</title>
        <authorList>
            <person name="Strittmatter A.W."/>
            <person name="Liesegang H."/>
            <person name="Rabus R."/>
            <person name="Decker I."/>
            <person name="Amann J."/>
            <person name="Andres S."/>
            <person name="Henne A."/>
            <person name="Fricke W.F."/>
            <person name="Martinez-Arias R."/>
            <person name="Bartels D."/>
            <person name="Goesmann A."/>
            <person name="Krause L."/>
            <person name="Puehler A."/>
            <person name="Klenk H.P."/>
            <person name="Richter M."/>
            <person name="Schuler M."/>
            <person name="Gloeckner F.O."/>
            <person name="Meyerdierks A."/>
            <person name="Gottschalk G."/>
            <person name="Amann R."/>
        </authorList>
    </citation>
    <scope>NUCLEOTIDE SEQUENCE [LARGE SCALE GENOMIC DNA]</scope>
    <source>
        <strain evidence="3">ATCC 43914 / DSM 3382 / HRM2</strain>
    </source>
</reference>
<gene>
    <name evidence="2" type="ordered locus">HRM2_16740</name>
</gene>
<dbReference type="GO" id="GO:0016226">
    <property type="term" value="P:iron-sulfur cluster assembly"/>
    <property type="evidence" value="ECO:0007669"/>
    <property type="project" value="InterPro"/>
</dbReference>
<dbReference type="OrthoDB" id="5420642at2"/>